<accession>A0AAN8TK54</accession>
<evidence type="ECO:0000313" key="1">
    <source>
        <dbReference type="EMBL" id="KAK6789239.1"/>
    </source>
</evidence>
<dbReference type="AlphaFoldDB" id="A0AAN8TK54"/>
<comment type="caution">
    <text evidence="1">The sequence shown here is derived from an EMBL/GenBank/DDBJ whole genome shotgun (WGS) entry which is preliminary data.</text>
</comment>
<proteinExistence type="predicted"/>
<reference evidence="1 2" key="1">
    <citation type="submission" date="2024-02" db="EMBL/GenBank/DDBJ databases">
        <title>de novo genome assembly of Solanum bulbocastanum strain 11H21.</title>
        <authorList>
            <person name="Hosaka A.J."/>
        </authorList>
    </citation>
    <scope>NUCLEOTIDE SEQUENCE [LARGE SCALE GENOMIC DNA]</scope>
    <source>
        <tissue evidence="1">Young leaves</tissue>
    </source>
</reference>
<dbReference type="Proteomes" id="UP001371456">
    <property type="component" value="Unassembled WGS sequence"/>
</dbReference>
<organism evidence="1 2">
    <name type="scientific">Solanum bulbocastanum</name>
    <name type="common">Wild potato</name>
    <dbReference type="NCBI Taxonomy" id="147425"/>
    <lineage>
        <taxon>Eukaryota</taxon>
        <taxon>Viridiplantae</taxon>
        <taxon>Streptophyta</taxon>
        <taxon>Embryophyta</taxon>
        <taxon>Tracheophyta</taxon>
        <taxon>Spermatophyta</taxon>
        <taxon>Magnoliopsida</taxon>
        <taxon>eudicotyledons</taxon>
        <taxon>Gunneridae</taxon>
        <taxon>Pentapetalae</taxon>
        <taxon>asterids</taxon>
        <taxon>lamiids</taxon>
        <taxon>Solanales</taxon>
        <taxon>Solanaceae</taxon>
        <taxon>Solanoideae</taxon>
        <taxon>Solaneae</taxon>
        <taxon>Solanum</taxon>
    </lineage>
</organism>
<name>A0AAN8TK54_SOLBU</name>
<dbReference type="EMBL" id="JBANQN010000005">
    <property type="protein sequence ID" value="KAK6789239.1"/>
    <property type="molecule type" value="Genomic_DNA"/>
</dbReference>
<keyword evidence="2" id="KW-1185">Reference proteome</keyword>
<sequence>MDESMDTVRSPEVEYIDDHESAAVDSIEKKVCSTLYISEHVKAAALKTA</sequence>
<gene>
    <name evidence="1" type="ORF">RDI58_013038</name>
</gene>
<evidence type="ECO:0000313" key="2">
    <source>
        <dbReference type="Proteomes" id="UP001371456"/>
    </source>
</evidence>
<protein>
    <submittedName>
        <fullName evidence="1">Uncharacterized protein</fullName>
    </submittedName>
</protein>